<evidence type="ECO:0000313" key="2">
    <source>
        <dbReference type="EMBL" id="KAF6721119.1"/>
    </source>
</evidence>
<dbReference type="AlphaFoldDB" id="A0A834C4H7"/>
<feature type="compositionally biased region" description="Basic and acidic residues" evidence="1">
    <location>
        <begin position="27"/>
        <end position="55"/>
    </location>
</feature>
<comment type="caution">
    <text evidence="2">The sequence shown here is derived from an EMBL/GenBank/DDBJ whole genome shotgun (WGS) entry which is preliminary data.</text>
</comment>
<evidence type="ECO:0000313" key="3">
    <source>
        <dbReference type="Proteomes" id="UP000646548"/>
    </source>
</evidence>
<accession>A0A834C4H7</accession>
<dbReference type="EMBL" id="WKFB01000504">
    <property type="protein sequence ID" value="KAF6721119.1"/>
    <property type="molecule type" value="Genomic_DNA"/>
</dbReference>
<organism evidence="2 3">
    <name type="scientific">Oryzias melastigma</name>
    <name type="common">Marine medaka</name>
    <dbReference type="NCBI Taxonomy" id="30732"/>
    <lineage>
        <taxon>Eukaryota</taxon>
        <taxon>Metazoa</taxon>
        <taxon>Chordata</taxon>
        <taxon>Craniata</taxon>
        <taxon>Vertebrata</taxon>
        <taxon>Euteleostomi</taxon>
        <taxon>Actinopterygii</taxon>
        <taxon>Neopterygii</taxon>
        <taxon>Teleostei</taxon>
        <taxon>Neoteleostei</taxon>
        <taxon>Acanthomorphata</taxon>
        <taxon>Ovalentaria</taxon>
        <taxon>Atherinomorphae</taxon>
        <taxon>Beloniformes</taxon>
        <taxon>Adrianichthyidae</taxon>
        <taxon>Oryziinae</taxon>
        <taxon>Oryzias</taxon>
    </lineage>
</organism>
<dbReference type="Proteomes" id="UP000646548">
    <property type="component" value="Unassembled WGS sequence"/>
</dbReference>
<sequence>MVHQIVTGIVSGSWSSRHSERRRRATRPRELQAERELPTDTQKKKNRLDGFDCRRKPNGFPGSCVSVPHPGESESSFTGGGGISAQTAAAGSERRGCVQRLSSPEKMPGLQQPGGPPVPFRFSPHPHRASSLVLI</sequence>
<gene>
    <name evidence="2" type="ORF">FQA47_003712</name>
</gene>
<name>A0A834C4H7_ORYME</name>
<feature type="region of interest" description="Disordered" evidence="1">
    <location>
        <begin position="1"/>
        <end position="135"/>
    </location>
</feature>
<proteinExistence type="predicted"/>
<evidence type="ECO:0000256" key="1">
    <source>
        <dbReference type="SAM" id="MobiDB-lite"/>
    </source>
</evidence>
<protein>
    <submittedName>
        <fullName evidence="2">Uncharacterized protein</fullName>
    </submittedName>
</protein>
<reference evidence="2" key="1">
    <citation type="journal article" name="BMC Genomics">
        <title>Long-read sequencing and de novo genome assembly of marine medaka (Oryzias melastigma).</title>
        <authorList>
            <person name="Liang P."/>
            <person name="Saqib H.S.A."/>
            <person name="Ni X."/>
            <person name="Shen Y."/>
        </authorList>
    </citation>
    <scope>NUCLEOTIDE SEQUENCE</scope>
    <source>
        <strain evidence="2">Bigg-433</strain>
    </source>
</reference>